<dbReference type="AlphaFoldDB" id="A0AAV7PDD7"/>
<name>A0AAV7PDD7_PLEWA</name>
<proteinExistence type="predicted"/>
<reference evidence="2" key="1">
    <citation type="journal article" date="2022" name="bioRxiv">
        <title>Sequencing and chromosome-scale assembly of the giantPleurodeles waltlgenome.</title>
        <authorList>
            <person name="Brown T."/>
            <person name="Elewa A."/>
            <person name="Iarovenko S."/>
            <person name="Subramanian E."/>
            <person name="Araus A.J."/>
            <person name="Petzold A."/>
            <person name="Susuki M."/>
            <person name="Suzuki K.-i.T."/>
            <person name="Hayashi T."/>
            <person name="Toyoda A."/>
            <person name="Oliveira C."/>
            <person name="Osipova E."/>
            <person name="Leigh N.D."/>
            <person name="Simon A."/>
            <person name="Yun M.H."/>
        </authorList>
    </citation>
    <scope>NUCLEOTIDE SEQUENCE</scope>
    <source>
        <strain evidence="2">20211129_DDA</strain>
        <tissue evidence="2">Liver</tissue>
    </source>
</reference>
<dbReference type="Proteomes" id="UP001066276">
    <property type="component" value="Chromosome 7"/>
</dbReference>
<evidence type="ECO:0000313" key="3">
    <source>
        <dbReference type="Proteomes" id="UP001066276"/>
    </source>
</evidence>
<evidence type="ECO:0000256" key="1">
    <source>
        <dbReference type="SAM" id="SignalP"/>
    </source>
</evidence>
<organism evidence="2 3">
    <name type="scientific">Pleurodeles waltl</name>
    <name type="common">Iberian ribbed newt</name>
    <dbReference type="NCBI Taxonomy" id="8319"/>
    <lineage>
        <taxon>Eukaryota</taxon>
        <taxon>Metazoa</taxon>
        <taxon>Chordata</taxon>
        <taxon>Craniata</taxon>
        <taxon>Vertebrata</taxon>
        <taxon>Euteleostomi</taxon>
        <taxon>Amphibia</taxon>
        <taxon>Batrachia</taxon>
        <taxon>Caudata</taxon>
        <taxon>Salamandroidea</taxon>
        <taxon>Salamandridae</taxon>
        <taxon>Pleurodelinae</taxon>
        <taxon>Pleurodeles</taxon>
    </lineage>
</organism>
<evidence type="ECO:0000313" key="2">
    <source>
        <dbReference type="EMBL" id="KAJ1123733.1"/>
    </source>
</evidence>
<gene>
    <name evidence="2" type="ORF">NDU88_002200</name>
</gene>
<feature type="signal peptide" evidence="1">
    <location>
        <begin position="1"/>
        <end position="27"/>
    </location>
</feature>
<keyword evidence="1" id="KW-0732">Signal</keyword>
<sequence length="166" mass="18994">MAFILATSVQTHCVGILLIQFLFLEWATEAPHDHNQLHRIGLPVDRLYTRAYVPIAESFQAIESTIKITRYDCTNERLSTRDLTRSVVQSQFDLRNMPATSRGSVSVSEIQNGLQFNRSYASNSSILHIHQLHFKYSGRKRTRLCINPRYGIWKHSAKAPRAHGSI</sequence>
<feature type="chain" id="PRO_5043877129" evidence="1">
    <location>
        <begin position="28"/>
        <end position="166"/>
    </location>
</feature>
<accession>A0AAV7PDD7</accession>
<keyword evidence="3" id="KW-1185">Reference proteome</keyword>
<dbReference type="EMBL" id="JANPWB010000011">
    <property type="protein sequence ID" value="KAJ1123733.1"/>
    <property type="molecule type" value="Genomic_DNA"/>
</dbReference>
<protein>
    <submittedName>
        <fullName evidence="2">Uncharacterized protein</fullName>
    </submittedName>
</protein>
<comment type="caution">
    <text evidence="2">The sequence shown here is derived from an EMBL/GenBank/DDBJ whole genome shotgun (WGS) entry which is preliminary data.</text>
</comment>